<keyword evidence="7 8" id="KW-0694">RNA-binding</keyword>
<keyword evidence="6 8" id="KW-0269">Exonuclease</keyword>
<dbReference type="NCBIfam" id="TIGR00358">
    <property type="entry name" value="3_prime_RNase"/>
    <property type="match status" value="1"/>
</dbReference>
<dbReference type="Gene3D" id="2.40.50.140">
    <property type="entry name" value="Nucleic acid-binding proteins"/>
    <property type="match status" value="2"/>
</dbReference>
<evidence type="ECO:0000256" key="5">
    <source>
        <dbReference type="ARBA" id="ARBA00022801"/>
    </source>
</evidence>
<gene>
    <name evidence="8" type="primary">rnr</name>
    <name evidence="11" type="ORF">HRUBRA_01625</name>
</gene>
<dbReference type="InterPro" id="IPR011805">
    <property type="entry name" value="RNase_R"/>
</dbReference>
<dbReference type="Pfam" id="PF17876">
    <property type="entry name" value="CSD2"/>
    <property type="match status" value="1"/>
</dbReference>
<reference evidence="11 12" key="1">
    <citation type="journal article" date="2014" name="Genome Announc.">
        <title>Genome Sequence of Gammaproteobacterial Pseudohaliea rubra Type Strain DSM 19751, Isolated from Coastal Seawater of the Mediterranean Sea.</title>
        <authorList>
            <person name="Spring S."/>
            <person name="Fiebig A."/>
            <person name="Riedel T."/>
            <person name="Goker M."/>
            <person name="Klenk H.P."/>
        </authorList>
    </citation>
    <scope>NUCLEOTIDE SEQUENCE [LARGE SCALE GENOMIC DNA]</scope>
    <source>
        <strain evidence="11 12">DSM 19751</strain>
    </source>
</reference>
<dbReference type="SMART" id="SM00357">
    <property type="entry name" value="CSP"/>
    <property type="match status" value="2"/>
</dbReference>
<dbReference type="Proteomes" id="UP000029640">
    <property type="component" value="Unassembled WGS sequence"/>
</dbReference>
<evidence type="ECO:0000256" key="4">
    <source>
        <dbReference type="ARBA" id="ARBA00022722"/>
    </source>
</evidence>
<dbReference type="PANTHER" id="PTHR23355:SF9">
    <property type="entry name" value="DIS3-LIKE EXONUCLEASE 2"/>
    <property type="match status" value="1"/>
</dbReference>
<dbReference type="HAMAP" id="MF_01895">
    <property type="entry name" value="RNase_R"/>
    <property type="match status" value="1"/>
</dbReference>
<dbReference type="AlphaFoldDB" id="A0A095VQP1"/>
<organism evidence="11 12">
    <name type="scientific">Pseudohaliea rubra DSM 19751</name>
    <dbReference type="NCBI Taxonomy" id="1265313"/>
    <lineage>
        <taxon>Bacteria</taxon>
        <taxon>Pseudomonadati</taxon>
        <taxon>Pseudomonadota</taxon>
        <taxon>Gammaproteobacteria</taxon>
        <taxon>Cellvibrionales</taxon>
        <taxon>Halieaceae</taxon>
        <taxon>Pseudohaliea</taxon>
    </lineage>
</organism>
<dbReference type="SUPFAM" id="SSF50249">
    <property type="entry name" value="Nucleic acid-binding proteins"/>
    <property type="match status" value="3"/>
</dbReference>
<evidence type="ECO:0000256" key="8">
    <source>
        <dbReference type="HAMAP-Rule" id="MF_01895"/>
    </source>
</evidence>
<feature type="domain" description="S1 motif" evidence="10">
    <location>
        <begin position="656"/>
        <end position="737"/>
    </location>
</feature>
<accession>A0A095VQP1</accession>
<dbReference type="PATRIC" id="fig|1265313.6.peg.1607"/>
<evidence type="ECO:0000256" key="9">
    <source>
        <dbReference type="SAM" id="MobiDB-lite"/>
    </source>
</evidence>
<evidence type="ECO:0000256" key="6">
    <source>
        <dbReference type="ARBA" id="ARBA00022839"/>
    </source>
</evidence>
<evidence type="ECO:0000259" key="10">
    <source>
        <dbReference type="PROSITE" id="PS50126"/>
    </source>
</evidence>
<comment type="similarity">
    <text evidence="8">Belongs to the RNR ribonuclease family. RNase R subfamily.</text>
</comment>
<feature type="region of interest" description="Disordered" evidence="9">
    <location>
        <begin position="736"/>
        <end position="876"/>
    </location>
</feature>
<dbReference type="Pfam" id="PF00773">
    <property type="entry name" value="RNB"/>
    <property type="match status" value="1"/>
</dbReference>
<dbReference type="GO" id="GO:0005829">
    <property type="term" value="C:cytosol"/>
    <property type="evidence" value="ECO:0007669"/>
    <property type="project" value="TreeGrafter"/>
</dbReference>
<dbReference type="GO" id="GO:0006402">
    <property type="term" value="P:mRNA catabolic process"/>
    <property type="evidence" value="ECO:0007669"/>
    <property type="project" value="TreeGrafter"/>
</dbReference>
<dbReference type="HOGENOM" id="CLU_002333_7_0_6"/>
<comment type="caution">
    <text evidence="11">The sequence shown here is derived from an EMBL/GenBank/DDBJ whole genome shotgun (WGS) entry which is preliminary data.</text>
</comment>
<dbReference type="STRING" id="1265313.HRUBRA_01625"/>
<comment type="subcellular location">
    <subcellularLocation>
        <location evidence="2 8">Cytoplasm</location>
    </subcellularLocation>
</comment>
<keyword evidence="5 8" id="KW-0378">Hydrolase</keyword>
<dbReference type="InterPro" id="IPR050180">
    <property type="entry name" value="RNR_Ribonuclease"/>
</dbReference>
<dbReference type="Pfam" id="PF00575">
    <property type="entry name" value="S1"/>
    <property type="match status" value="1"/>
</dbReference>
<evidence type="ECO:0000256" key="7">
    <source>
        <dbReference type="ARBA" id="ARBA00022884"/>
    </source>
</evidence>
<evidence type="ECO:0000313" key="12">
    <source>
        <dbReference type="Proteomes" id="UP000029640"/>
    </source>
</evidence>
<dbReference type="SMART" id="SM00316">
    <property type="entry name" value="S1"/>
    <property type="match status" value="1"/>
</dbReference>
<feature type="compositionally biased region" description="Gly residues" evidence="9">
    <location>
        <begin position="783"/>
        <end position="795"/>
    </location>
</feature>
<dbReference type="Pfam" id="PF08206">
    <property type="entry name" value="OB_RNB"/>
    <property type="match status" value="1"/>
</dbReference>
<dbReference type="eggNOG" id="COG0557">
    <property type="taxonomic scope" value="Bacteria"/>
</dbReference>
<dbReference type="OrthoDB" id="9764149at2"/>
<protein>
    <recommendedName>
        <fullName evidence="8">Ribonuclease R</fullName>
        <shortName evidence="8">RNase R</shortName>
        <ecNumber evidence="8">3.1.13.1</ecNumber>
    </recommendedName>
</protein>
<evidence type="ECO:0000256" key="3">
    <source>
        <dbReference type="ARBA" id="ARBA00022490"/>
    </source>
</evidence>
<dbReference type="GO" id="GO:0003723">
    <property type="term" value="F:RNA binding"/>
    <property type="evidence" value="ECO:0007669"/>
    <property type="project" value="UniProtKB-UniRule"/>
</dbReference>
<dbReference type="EMBL" id="AUVB01000047">
    <property type="protein sequence ID" value="KGE03777.1"/>
    <property type="molecule type" value="Genomic_DNA"/>
</dbReference>
<keyword evidence="12" id="KW-1185">Reference proteome</keyword>
<dbReference type="GO" id="GO:0008859">
    <property type="term" value="F:exoribonuclease II activity"/>
    <property type="evidence" value="ECO:0007669"/>
    <property type="project" value="UniProtKB-UniRule"/>
</dbReference>
<dbReference type="InterPro" id="IPR022966">
    <property type="entry name" value="RNase_II/R_CS"/>
</dbReference>
<proteinExistence type="inferred from homology"/>
<dbReference type="NCBIfam" id="TIGR02063">
    <property type="entry name" value="RNase_R"/>
    <property type="match status" value="1"/>
</dbReference>
<evidence type="ECO:0000256" key="1">
    <source>
        <dbReference type="ARBA" id="ARBA00001849"/>
    </source>
</evidence>
<dbReference type="PROSITE" id="PS01175">
    <property type="entry name" value="RIBONUCLEASE_II"/>
    <property type="match status" value="1"/>
</dbReference>
<comment type="function">
    <text evidence="8">3'-5' exoribonuclease that releases 5'-nucleoside monophosphates and is involved in maturation of structured RNAs.</text>
</comment>
<dbReference type="EC" id="3.1.13.1" evidence="8"/>
<feature type="compositionally biased region" description="Low complexity" evidence="9">
    <location>
        <begin position="751"/>
        <end position="770"/>
    </location>
</feature>
<dbReference type="PANTHER" id="PTHR23355">
    <property type="entry name" value="RIBONUCLEASE"/>
    <property type="match status" value="1"/>
</dbReference>
<dbReference type="InterPro" id="IPR040476">
    <property type="entry name" value="CSD2"/>
</dbReference>
<dbReference type="InterPro" id="IPR013223">
    <property type="entry name" value="RNase_B_OB_dom"/>
</dbReference>
<dbReference type="PROSITE" id="PS50126">
    <property type="entry name" value="S1"/>
    <property type="match status" value="1"/>
</dbReference>
<name>A0A095VQP1_9GAMM</name>
<dbReference type="RefSeq" id="WP_084592611.1">
    <property type="nucleotide sequence ID" value="NZ_KN234776.1"/>
</dbReference>
<dbReference type="InterPro" id="IPR012340">
    <property type="entry name" value="NA-bd_OB-fold"/>
</dbReference>
<keyword evidence="4 8" id="KW-0540">Nuclease</keyword>
<dbReference type="InterPro" id="IPR004476">
    <property type="entry name" value="RNase_II/RNase_R"/>
</dbReference>
<comment type="catalytic activity">
    <reaction evidence="1 8">
        <text>Exonucleolytic cleavage in the 3'- to 5'-direction to yield nucleoside 5'-phosphates.</text>
        <dbReference type="EC" id="3.1.13.1"/>
    </reaction>
</comment>
<dbReference type="SMART" id="SM00955">
    <property type="entry name" value="RNB"/>
    <property type="match status" value="1"/>
</dbReference>
<dbReference type="InterPro" id="IPR011129">
    <property type="entry name" value="CSD"/>
</dbReference>
<evidence type="ECO:0000256" key="2">
    <source>
        <dbReference type="ARBA" id="ARBA00004496"/>
    </source>
</evidence>
<evidence type="ECO:0000313" key="11">
    <source>
        <dbReference type="EMBL" id="KGE03777.1"/>
    </source>
</evidence>
<dbReference type="NCBIfam" id="NF008648">
    <property type="entry name" value="PRK11642.1"/>
    <property type="match status" value="1"/>
</dbReference>
<dbReference type="InterPro" id="IPR003029">
    <property type="entry name" value="S1_domain"/>
</dbReference>
<sequence length="876" mass="96473">MARKGKKADPHAAREAANYDNPIPSREFILEQLRAADRPLDHGQVAELLALSEEQELDALRNRLRAMQRDGQLLVDRRGAYGVVDAMNLLRCRVQGHRDGYGFAMPVSGGEDVYLSARQMRVLFDGDTVLVAVTGIDRRGRAEGKVVEVLERGVDRVVGRYQEESGIGVVIPDNARLTHDVLIPPKARGGAKHGQIVTAEITDYPTGRLGAKGRVVEVLGDHLDPGLEIDVAIRAHGIPFEWPDAVVDEAGHLHETVAEEDKRARIDLRDLPFVTIDGEDAKDFDDAVYCRKKRLGGWKLWVAIADVSHYVHPGSALDSEAARRGNSVYFPERVVPMLPEVLSNGLCSLKPEVDRLAMVVEMDLGRNGELGKFQFYEAVIHSHARLTYTQVGQVLAGEQEPAVPAARIPDLKRLHDLYKVLRRAREERGAIDFETVETRIIFDEQRKISQIVPVVRNDAHKLIEECMLAANVATARFFEKHPLPTLFRVHEGPGEEKLENLRAFLGELGLGLRGGTDPSPRDYQALMEEIQDRPDAHVIQTMLLRSLRQAVYQPENKGHFGLNYEGYAHFTSPIRRYPDLIIHRGIRAMIRSKQRSRLLRRADGATPLLREESYPYDERTMVVLGEQCSMTERRADDATRDVNAWLKCEYLQDRVGDEFAGVVAAVTSFGLFVELSDLYIEGLVHVTALPGDYYRFDPAHQRLVGERSGRSFQLGDKLTVQVARVDLDDKKIDLEPVELPTTGKAARSRRGGPSAGRDSTKAGSKSSGRAGAKGGDKADDKAGGSGSRRGSGKDAGQGRTRGKGSRGEGAAPAAAKPAQKTKDSAAAGGAPSPRKKGDESTGGRPGDNAGQKSDQKSADNKPAGKKSTGQRRRRRR</sequence>
<dbReference type="CDD" id="cd04471">
    <property type="entry name" value="S1_RNase_R"/>
    <property type="match status" value="1"/>
</dbReference>
<dbReference type="InterPro" id="IPR001900">
    <property type="entry name" value="RNase_II/R"/>
</dbReference>
<keyword evidence="3 8" id="KW-0963">Cytoplasm</keyword>